<feature type="region of interest" description="Disordered" evidence="1">
    <location>
        <begin position="46"/>
        <end position="69"/>
    </location>
</feature>
<feature type="region of interest" description="Disordered" evidence="1">
    <location>
        <begin position="367"/>
        <end position="389"/>
    </location>
</feature>
<organism evidence="3 4">
    <name type="scientific">Capsicum baccatum</name>
    <name type="common">Peruvian pepper</name>
    <dbReference type="NCBI Taxonomy" id="33114"/>
    <lineage>
        <taxon>Eukaryota</taxon>
        <taxon>Viridiplantae</taxon>
        <taxon>Streptophyta</taxon>
        <taxon>Embryophyta</taxon>
        <taxon>Tracheophyta</taxon>
        <taxon>Spermatophyta</taxon>
        <taxon>Magnoliopsida</taxon>
        <taxon>eudicotyledons</taxon>
        <taxon>Gunneridae</taxon>
        <taxon>Pentapetalae</taxon>
        <taxon>asterids</taxon>
        <taxon>lamiids</taxon>
        <taxon>Solanales</taxon>
        <taxon>Solanaceae</taxon>
        <taxon>Solanoideae</taxon>
        <taxon>Capsiceae</taxon>
        <taxon>Capsicum</taxon>
    </lineage>
</organism>
<accession>A0A2G2VM99</accession>
<reference evidence="3 4" key="1">
    <citation type="journal article" date="2017" name="Genome Biol.">
        <title>New reference genome sequences of hot pepper reveal the massive evolution of plant disease-resistance genes by retroduplication.</title>
        <authorList>
            <person name="Kim S."/>
            <person name="Park J."/>
            <person name="Yeom S.I."/>
            <person name="Kim Y.M."/>
            <person name="Seo E."/>
            <person name="Kim K.T."/>
            <person name="Kim M.S."/>
            <person name="Lee J.M."/>
            <person name="Cheong K."/>
            <person name="Shin H.S."/>
            <person name="Kim S.B."/>
            <person name="Han K."/>
            <person name="Lee J."/>
            <person name="Park M."/>
            <person name="Lee H.A."/>
            <person name="Lee H.Y."/>
            <person name="Lee Y."/>
            <person name="Oh S."/>
            <person name="Lee J.H."/>
            <person name="Choi E."/>
            <person name="Choi E."/>
            <person name="Lee S.E."/>
            <person name="Jeon J."/>
            <person name="Kim H."/>
            <person name="Choi G."/>
            <person name="Song H."/>
            <person name="Lee J."/>
            <person name="Lee S.C."/>
            <person name="Kwon J.K."/>
            <person name="Lee H.Y."/>
            <person name="Koo N."/>
            <person name="Hong Y."/>
            <person name="Kim R.W."/>
            <person name="Kang W.H."/>
            <person name="Huh J.H."/>
            <person name="Kang B.C."/>
            <person name="Yang T.J."/>
            <person name="Lee Y.H."/>
            <person name="Bennetzen J.L."/>
            <person name="Choi D."/>
        </authorList>
    </citation>
    <scope>NUCLEOTIDE SEQUENCE [LARGE SCALE GENOMIC DNA]</scope>
    <source>
        <strain evidence="4">cv. PBC81</strain>
    </source>
</reference>
<dbReference type="SUPFAM" id="SSF50249">
    <property type="entry name" value="Nucleic acid-binding proteins"/>
    <property type="match status" value="1"/>
</dbReference>
<feature type="region of interest" description="Disordered" evidence="1">
    <location>
        <begin position="158"/>
        <end position="177"/>
    </location>
</feature>
<feature type="domain" description="Replication protein A 70 kDa DNA-binding subunit B/D first OB fold" evidence="2">
    <location>
        <begin position="211"/>
        <end position="312"/>
    </location>
</feature>
<dbReference type="InterPro" id="IPR012340">
    <property type="entry name" value="NA-bd_OB-fold"/>
</dbReference>
<evidence type="ECO:0000313" key="3">
    <source>
        <dbReference type="EMBL" id="PHT34104.1"/>
    </source>
</evidence>
<gene>
    <name evidence="3" type="ORF">CQW23_25904</name>
</gene>
<dbReference type="CDD" id="cd04480">
    <property type="entry name" value="RPA1_DBD_A_like"/>
    <property type="match status" value="1"/>
</dbReference>
<evidence type="ECO:0000259" key="2">
    <source>
        <dbReference type="Pfam" id="PF02721"/>
    </source>
</evidence>
<reference evidence="4" key="2">
    <citation type="journal article" date="2017" name="J. Anim. Genet.">
        <title>Multiple reference genome sequences of hot pepper reveal the massive evolution of plant disease resistance genes by retroduplication.</title>
        <authorList>
            <person name="Kim S."/>
            <person name="Park J."/>
            <person name="Yeom S.-I."/>
            <person name="Kim Y.-M."/>
            <person name="Seo E."/>
            <person name="Kim K.-T."/>
            <person name="Kim M.-S."/>
            <person name="Lee J.M."/>
            <person name="Cheong K."/>
            <person name="Shin H.-S."/>
            <person name="Kim S.-B."/>
            <person name="Han K."/>
            <person name="Lee J."/>
            <person name="Park M."/>
            <person name="Lee H.-A."/>
            <person name="Lee H.-Y."/>
            <person name="Lee Y."/>
            <person name="Oh S."/>
            <person name="Lee J.H."/>
            <person name="Choi E."/>
            <person name="Choi E."/>
            <person name="Lee S.E."/>
            <person name="Jeon J."/>
            <person name="Kim H."/>
            <person name="Choi G."/>
            <person name="Song H."/>
            <person name="Lee J."/>
            <person name="Lee S.-C."/>
            <person name="Kwon J.-K."/>
            <person name="Lee H.-Y."/>
            <person name="Koo N."/>
            <person name="Hong Y."/>
            <person name="Kim R.W."/>
            <person name="Kang W.-H."/>
            <person name="Huh J.H."/>
            <person name="Kang B.-C."/>
            <person name="Yang T.-J."/>
            <person name="Lee Y.-H."/>
            <person name="Bennetzen J.L."/>
            <person name="Choi D."/>
        </authorList>
    </citation>
    <scope>NUCLEOTIDE SEQUENCE [LARGE SCALE GENOMIC DNA]</scope>
    <source>
        <strain evidence="4">cv. PBC81</strain>
    </source>
</reference>
<dbReference type="InterPro" id="IPR036322">
    <property type="entry name" value="WD40_repeat_dom_sf"/>
</dbReference>
<dbReference type="InterPro" id="IPR003871">
    <property type="entry name" value="RFA1B/D_OB_1st"/>
</dbReference>
<dbReference type="PANTHER" id="PTHR47165">
    <property type="entry name" value="OS03G0429900 PROTEIN"/>
    <property type="match status" value="1"/>
</dbReference>
<dbReference type="OrthoDB" id="1306310at2759"/>
<dbReference type="Gene3D" id="2.40.50.140">
    <property type="entry name" value="Nucleic acid-binding proteins"/>
    <property type="match status" value="1"/>
</dbReference>
<keyword evidence="4" id="KW-1185">Reference proteome</keyword>
<comment type="caution">
    <text evidence="3">The sequence shown here is derived from an EMBL/GenBank/DDBJ whole genome shotgun (WGS) entry which is preliminary data.</text>
</comment>
<dbReference type="PANTHER" id="PTHR47165:SF4">
    <property type="entry name" value="OS03G0429900 PROTEIN"/>
    <property type="match status" value="1"/>
</dbReference>
<sequence length="431" mass="47886">MVLPINEPWKLLKHIRVHPLTIITACRKDKSVVLWSIHDHVSTLAADQGDAKSPGSGASNPKPSAEGPAVQARGIFQGHDDTVEDVQFCPSRGMYDVFVNFIKAVCGLSKKPKKQIVDIDAVDVNNELAILEYVEDIYGFYKLSEPANAVYPNEATDQLGSRQHNKASKKHGQVETSGPQCSFKVLHLLNEQSGEEKVLQLRDECMMYSLLSELVTGRDDLMIRVRICRMWDAINSKKKNGELNSLNMIFVDEKGNLEHAIVRKNHVSRFKNNLIEGSLFTIKNFKVVESSGVYRTVENSLKIIFFPSTAIKSLSEDIVDIPVNGFHFIKPKLIESRVNNNMILSGKDKLIVLWSIHDQVSTLTADRGDAKSLGSGESNPKPSAEGPTIQATGIFQGHDDTVEDVQFFPSRFGVPKLRLCVLLVLVLGLLI</sequence>
<dbReference type="Pfam" id="PF02721">
    <property type="entry name" value="DUF223"/>
    <property type="match status" value="1"/>
</dbReference>
<dbReference type="SUPFAM" id="SSF50978">
    <property type="entry name" value="WD40 repeat-like"/>
    <property type="match status" value="1"/>
</dbReference>
<dbReference type="EMBL" id="MLFT02000011">
    <property type="protein sequence ID" value="PHT34104.1"/>
    <property type="molecule type" value="Genomic_DNA"/>
</dbReference>
<name>A0A2G2VM99_CAPBA</name>
<evidence type="ECO:0000256" key="1">
    <source>
        <dbReference type="SAM" id="MobiDB-lite"/>
    </source>
</evidence>
<dbReference type="STRING" id="33114.A0A2G2VM99"/>
<evidence type="ECO:0000313" key="4">
    <source>
        <dbReference type="Proteomes" id="UP000224567"/>
    </source>
</evidence>
<dbReference type="Proteomes" id="UP000224567">
    <property type="component" value="Unassembled WGS sequence"/>
</dbReference>
<protein>
    <recommendedName>
        <fullName evidence="2">Replication protein A 70 kDa DNA-binding subunit B/D first OB fold domain-containing protein</fullName>
    </recommendedName>
</protein>
<proteinExistence type="predicted"/>
<dbReference type="AlphaFoldDB" id="A0A2G2VM99"/>